<dbReference type="GO" id="GO:0005829">
    <property type="term" value="C:cytosol"/>
    <property type="evidence" value="ECO:0007669"/>
    <property type="project" value="TreeGrafter"/>
</dbReference>
<feature type="domain" description="Amidohydrolase-related" evidence="9">
    <location>
        <begin position="22"/>
        <end position="300"/>
    </location>
</feature>
<evidence type="ECO:0000256" key="3">
    <source>
        <dbReference type="ARBA" id="ARBA00022793"/>
    </source>
</evidence>
<keyword evidence="2" id="KW-0479">Metal-binding</keyword>
<name>A0A642V8N1_9ASCO</name>
<protein>
    <recommendedName>
        <fullName evidence="7">6-methylsalicylate decarboxylase</fullName>
        <ecNumber evidence="7">4.1.1.52</ecNumber>
    </recommendedName>
</protein>
<keyword evidence="11" id="KW-1185">Reference proteome</keyword>
<dbReference type="OrthoDB" id="4094773at2759"/>
<dbReference type="InterPro" id="IPR006680">
    <property type="entry name" value="Amidohydro-rel"/>
</dbReference>
<dbReference type="Pfam" id="PF04909">
    <property type="entry name" value="Amidohydro_2"/>
    <property type="match status" value="1"/>
</dbReference>
<keyword evidence="4" id="KW-0862">Zinc</keyword>
<gene>
    <name evidence="10" type="ORF">TRICI_002232</name>
</gene>
<dbReference type="GO" id="GO:0047596">
    <property type="term" value="F:6-methylsalicylate decarboxylase activity"/>
    <property type="evidence" value="ECO:0007669"/>
    <property type="project" value="UniProtKB-EC"/>
</dbReference>
<evidence type="ECO:0000313" key="11">
    <source>
        <dbReference type="Proteomes" id="UP000761534"/>
    </source>
</evidence>
<dbReference type="EC" id="4.1.1.52" evidence="7"/>
<keyword evidence="5 8" id="KW-0456">Lyase</keyword>
<dbReference type="VEuPathDB" id="FungiDB:TRICI_002232"/>
<dbReference type="EMBL" id="SWFS01000154">
    <property type="protein sequence ID" value="KAA8915622.1"/>
    <property type="molecule type" value="Genomic_DNA"/>
</dbReference>
<dbReference type="PANTHER" id="PTHR21240">
    <property type="entry name" value="2-AMINO-3-CARBOXYLMUCONATE-6-SEMIALDEHYDE DECARBOXYLASE"/>
    <property type="match status" value="1"/>
</dbReference>
<dbReference type="GO" id="GO:0019748">
    <property type="term" value="P:secondary metabolic process"/>
    <property type="evidence" value="ECO:0007669"/>
    <property type="project" value="TreeGrafter"/>
</dbReference>
<dbReference type="InterPro" id="IPR032465">
    <property type="entry name" value="ACMSD"/>
</dbReference>
<dbReference type="Gene3D" id="3.20.20.140">
    <property type="entry name" value="Metal-dependent hydrolases"/>
    <property type="match status" value="1"/>
</dbReference>
<evidence type="ECO:0000259" key="9">
    <source>
        <dbReference type="Pfam" id="PF04909"/>
    </source>
</evidence>
<keyword evidence="3 8" id="KW-0210">Decarboxylase</keyword>
<sequence>MILLTSIAVERAGGDPSGWTVPNWTKDGDLEFMDGQNIGTSMLSLTAPGACILKGDEGAKLARSANEFCAQLKRENPARYGLLAALPCLLEKDRALAELAYAFDELEADGVTLFTRYGPDNHYLGHPDIEYIWKELDKRKAVVFIHPTHPVDTNLVNSKLLQPVIDYPFETTKTAVDMLSSNILKRYPNCKVVLSHAGGTLPYLVCRPASILPYLDSSLNTDQLMQQAKSFYFDTALSGNEYALSLLRKFAKPDHIIFGSDYPYAPTPVVDLNTKGLEATAEVSDILDQINYKNALSLFPRLQNYYN</sequence>
<dbReference type="SUPFAM" id="SSF51556">
    <property type="entry name" value="Metallo-dependent hydrolases"/>
    <property type="match status" value="1"/>
</dbReference>
<evidence type="ECO:0000256" key="8">
    <source>
        <dbReference type="RuleBase" id="RU366045"/>
    </source>
</evidence>
<evidence type="ECO:0000256" key="5">
    <source>
        <dbReference type="ARBA" id="ARBA00023239"/>
    </source>
</evidence>
<evidence type="ECO:0000256" key="4">
    <source>
        <dbReference type="ARBA" id="ARBA00022833"/>
    </source>
</evidence>
<evidence type="ECO:0000313" key="10">
    <source>
        <dbReference type="EMBL" id="KAA8915622.1"/>
    </source>
</evidence>
<evidence type="ECO:0000256" key="2">
    <source>
        <dbReference type="ARBA" id="ARBA00022723"/>
    </source>
</evidence>
<evidence type="ECO:0000256" key="7">
    <source>
        <dbReference type="ARBA" id="ARBA00038889"/>
    </source>
</evidence>
<dbReference type="Proteomes" id="UP000761534">
    <property type="component" value="Unassembled WGS sequence"/>
</dbReference>
<organism evidence="10 11">
    <name type="scientific">Trichomonascus ciferrii</name>
    <dbReference type="NCBI Taxonomy" id="44093"/>
    <lineage>
        <taxon>Eukaryota</taxon>
        <taxon>Fungi</taxon>
        <taxon>Dikarya</taxon>
        <taxon>Ascomycota</taxon>
        <taxon>Saccharomycotina</taxon>
        <taxon>Dipodascomycetes</taxon>
        <taxon>Dipodascales</taxon>
        <taxon>Trichomonascaceae</taxon>
        <taxon>Trichomonascus</taxon>
        <taxon>Trichomonascus ciferrii complex</taxon>
    </lineage>
</organism>
<dbReference type="GO" id="GO:0046872">
    <property type="term" value="F:metal ion binding"/>
    <property type="evidence" value="ECO:0007669"/>
    <property type="project" value="UniProtKB-KW"/>
</dbReference>
<comment type="catalytic activity">
    <reaction evidence="6">
        <text>6-methylsalicylate + H(+) = 3-methylphenol + CO2</text>
        <dbReference type="Rhea" id="RHEA:23112"/>
        <dbReference type="ChEBI" id="CHEBI:15378"/>
        <dbReference type="ChEBI" id="CHEBI:16526"/>
        <dbReference type="ChEBI" id="CHEBI:17231"/>
        <dbReference type="ChEBI" id="CHEBI:36658"/>
        <dbReference type="EC" id="4.1.1.52"/>
    </reaction>
    <physiologicalReaction direction="left-to-right" evidence="6">
        <dbReference type="Rhea" id="RHEA:23113"/>
    </physiologicalReaction>
</comment>
<dbReference type="InterPro" id="IPR032466">
    <property type="entry name" value="Metal_Hydrolase"/>
</dbReference>
<comment type="caution">
    <text evidence="10">The sequence shown here is derived from an EMBL/GenBank/DDBJ whole genome shotgun (WGS) entry which is preliminary data.</text>
</comment>
<evidence type="ECO:0000256" key="1">
    <source>
        <dbReference type="ARBA" id="ARBA00005871"/>
    </source>
</evidence>
<dbReference type="AlphaFoldDB" id="A0A642V8N1"/>
<evidence type="ECO:0000256" key="6">
    <source>
        <dbReference type="ARBA" id="ARBA00036832"/>
    </source>
</evidence>
<accession>A0A642V8N1</accession>
<reference evidence="10" key="1">
    <citation type="journal article" date="2019" name="G3 (Bethesda)">
        <title>Genome Assemblies of Two Rare Opportunistic Yeast Pathogens: Diutina rugosa (syn. Candida rugosa) and Trichomonascus ciferrii (syn. Candida ciferrii).</title>
        <authorList>
            <person name="Mixao V."/>
            <person name="Saus E."/>
            <person name="Hansen A.P."/>
            <person name="Lass-Florl C."/>
            <person name="Gabaldon T."/>
        </authorList>
    </citation>
    <scope>NUCLEOTIDE SEQUENCE</scope>
    <source>
        <strain evidence="10">CBS 4856</strain>
    </source>
</reference>
<comment type="similarity">
    <text evidence="1">Belongs to the metallo-dependent hydrolases superfamily. ACMSD family.</text>
</comment>
<dbReference type="PANTHER" id="PTHR21240:SF29">
    <property type="entry name" value="AMIDOHYDROLASE-RELATED DOMAIN-CONTAINING PROTEIN"/>
    <property type="match status" value="1"/>
</dbReference>
<dbReference type="GO" id="GO:0016787">
    <property type="term" value="F:hydrolase activity"/>
    <property type="evidence" value="ECO:0007669"/>
    <property type="project" value="InterPro"/>
</dbReference>
<proteinExistence type="inferred from homology"/>